<feature type="compositionally biased region" description="Polar residues" evidence="1">
    <location>
        <begin position="318"/>
        <end position="327"/>
    </location>
</feature>
<organism evidence="2 3">
    <name type="scientific">Sanghuangporus baumii</name>
    <name type="common">Phellinus baumii</name>
    <dbReference type="NCBI Taxonomy" id="108892"/>
    <lineage>
        <taxon>Eukaryota</taxon>
        <taxon>Fungi</taxon>
        <taxon>Dikarya</taxon>
        <taxon>Basidiomycota</taxon>
        <taxon>Agaricomycotina</taxon>
        <taxon>Agaricomycetes</taxon>
        <taxon>Hymenochaetales</taxon>
        <taxon>Hymenochaetaceae</taxon>
        <taxon>Sanghuangporus</taxon>
    </lineage>
</organism>
<comment type="caution">
    <text evidence="2">The sequence shown here is derived from an EMBL/GenBank/DDBJ whole genome shotgun (WGS) entry which is preliminary data.</text>
</comment>
<feature type="compositionally biased region" description="Basic residues" evidence="1">
    <location>
        <begin position="371"/>
        <end position="380"/>
    </location>
</feature>
<evidence type="ECO:0000256" key="1">
    <source>
        <dbReference type="SAM" id="MobiDB-lite"/>
    </source>
</evidence>
<feature type="region of interest" description="Disordered" evidence="1">
    <location>
        <begin position="262"/>
        <end position="338"/>
    </location>
</feature>
<evidence type="ECO:0000313" key="3">
    <source>
        <dbReference type="Proteomes" id="UP000757232"/>
    </source>
</evidence>
<accession>A0A9Q5HUB6</accession>
<reference evidence="2" key="1">
    <citation type="submission" date="2016-06" db="EMBL/GenBank/DDBJ databases">
        <title>Draft Genome sequence of the fungus Inonotus baumii.</title>
        <authorList>
            <person name="Zhu H."/>
            <person name="Lin W."/>
        </authorList>
    </citation>
    <scope>NUCLEOTIDE SEQUENCE</scope>
    <source>
        <strain evidence="2">821</strain>
    </source>
</reference>
<evidence type="ECO:0000313" key="2">
    <source>
        <dbReference type="EMBL" id="OCB85957.1"/>
    </source>
</evidence>
<dbReference type="OrthoDB" id="3237202at2759"/>
<feature type="compositionally biased region" description="Basic and acidic residues" evidence="1">
    <location>
        <begin position="290"/>
        <end position="301"/>
    </location>
</feature>
<protein>
    <submittedName>
        <fullName evidence="2">Uncharacterized protein</fullName>
    </submittedName>
</protein>
<proteinExistence type="predicted"/>
<dbReference type="Proteomes" id="UP000757232">
    <property type="component" value="Unassembled WGS sequence"/>
</dbReference>
<dbReference type="EMBL" id="LNZH02000206">
    <property type="protein sequence ID" value="OCB85957.1"/>
    <property type="molecule type" value="Genomic_DNA"/>
</dbReference>
<feature type="compositionally biased region" description="Low complexity" evidence="1">
    <location>
        <begin position="438"/>
        <end position="447"/>
    </location>
</feature>
<feature type="compositionally biased region" description="Basic and acidic residues" evidence="1">
    <location>
        <begin position="396"/>
        <end position="408"/>
    </location>
</feature>
<feature type="compositionally biased region" description="Polar residues" evidence="1">
    <location>
        <begin position="381"/>
        <end position="391"/>
    </location>
</feature>
<keyword evidence="3" id="KW-1185">Reference proteome</keyword>
<dbReference type="AlphaFoldDB" id="A0A9Q5HUB6"/>
<feature type="compositionally biased region" description="Low complexity" evidence="1">
    <location>
        <begin position="487"/>
        <end position="499"/>
    </location>
</feature>
<feature type="region of interest" description="Disordered" evidence="1">
    <location>
        <begin position="363"/>
        <end position="508"/>
    </location>
</feature>
<gene>
    <name evidence="2" type="ORF">A7U60_g7091</name>
</gene>
<name>A0A9Q5HUB6_SANBA</name>
<sequence length="508" mass="56758">MLRHGQFEAWLQLENNTYVSEYMTQVNGNEISCIVGSTSKIPFSVHWKDNGSKLFTAGYIIVDGVKSAGRFLHGTGQTYRGGFRKGPTSEDPFTFTREHGTIKLVITLVESGEVRAPDDARAVIANRDQMLASQGLSYRRITGHETMTVPLQHEATYSVSGVSGKPGPTIVTFTFNYRSKEWMEANSISKMRPNTPPLPITVWNSRDYGTQHGEGWPASLRVQEFEPKQVYSTPEGAEHAWQIKEMYKTKFEAEMMRRYGRPATNWDDPEAVKNIPNDSIHHKVRKPRKGKEPAKKPEGSRKTRVSQKDAASNHDAGEQQSAQPQTESKTKESGRAPFDGVARIGELQEMYKDEFEAEMARRYGPDWNKPKPPRHYRPRKSTTNLRSSPSKQKQKAPVEPELVRRDETTLQSKVASRPADMQQHARASNTYVLPSPAPSSSSSTPTPRLAFDAGRSASRTMQPPPVPYLTPSGRPSAIIDTRFFGYASPAPSEASTSSAHRPAQPAQR</sequence>